<dbReference type="OrthoDB" id="7542426at2759"/>
<feature type="transmembrane region" description="Helical" evidence="10">
    <location>
        <begin position="39"/>
        <end position="61"/>
    </location>
</feature>
<keyword evidence="4 10" id="KW-0812">Transmembrane</keyword>
<protein>
    <recommendedName>
        <fullName evidence="10">Odorant receptor</fullName>
    </recommendedName>
</protein>
<dbReference type="GO" id="GO:0004984">
    <property type="term" value="F:olfactory receptor activity"/>
    <property type="evidence" value="ECO:0007669"/>
    <property type="project" value="InterPro"/>
</dbReference>
<feature type="transmembrane region" description="Helical" evidence="10">
    <location>
        <begin position="129"/>
        <end position="151"/>
    </location>
</feature>
<comment type="subcellular location">
    <subcellularLocation>
        <location evidence="1 10">Cell membrane</location>
        <topology evidence="1 10">Multi-pass membrane protein</topology>
    </subcellularLocation>
</comment>
<keyword evidence="8 10" id="KW-0675">Receptor</keyword>
<feature type="transmembrane region" description="Helical" evidence="10">
    <location>
        <begin position="308"/>
        <end position="329"/>
    </location>
</feature>
<dbReference type="Pfam" id="PF02949">
    <property type="entry name" value="7tm_6"/>
    <property type="match status" value="1"/>
</dbReference>
<evidence type="ECO:0000313" key="12">
    <source>
        <dbReference type="RefSeq" id="XP_025074008.1"/>
    </source>
</evidence>
<organism evidence="11 12">
    <name type="scientific">Pogonomyrmex barbatus</name>
    <name type="common">red harvester ant</name>
    <dbReference type="NCBI Taxonomy" id="144034"/>
    <lineage>
        <taxon>Eukaryota</taxon>
        <taxon>Metazoa</taxon>
        <taxon>Ecdysozoa</taxon>
        <taxon>Arthropoda</taxon>
        <taxon>Hexapoda</taxon>
        <taxon>Insecta</taxon>
        <taxon>Pterygota</taxon>
        <taxon>Neoptera</taxon>
        <taxon>Endopterygota</taxon>
        <taxon>Hymenoptera</taxon>
        <taxon>Apocrita</taxon>
        <taxon>Aculeata</taxon>
        <taxon>Formicoidea</taxon>
        <taxon>Formicidae</taxon>
        <taxon>Myrmicinae</taxon>
        <taxon>Pogonomyrmex</taxon>
    </lineage>
</organism>
<comment type="similarity">
    <text evidence="10">Belongs to the insect chemoreceptor superfamily. Heteromeric odorant receptor channel (TC 1.A.69) family.</text>
</comment>
<keyword evidence="3 10" id="KW-0716">Sensory transduction</keyword>
<dbReference type="PANTHER" id="PTHR21137:SF35">
    <property type="entry name" value="ODORANT RECEPTOR 19A-RELATED"/>
    <property type="match status" value="1"/>
</dbReference>
<proteinExistence type="inferred from homology"/>
<dbReference type="RefSeq" id="XP_025074008.1">
    <property type="nucleotide sequence ID" value="XM_025218223.1"/>
</dbReference>
<feature type="transmembrane region" description="Helical" evidence="10">
    <location>
        <begin position="276"/>
        <end position="296"/>
    </location>
</feature>
<dbReference type="GO" id="GO:0005886">
    <property type="term" value="C:plasma membrane"/>
    <property type="evidence" value="ECO:0007669"/>
    <property type="project" value="UniProtKB-SubCell"/>
</dbReference>
<keyword evidence="9 10" id="KW-0807">Transducer</keyword>
<evidence type="ECO:0000256" key="6">
    <source>
        <dbReference type="ARBA" id="ARBA00022989"/>
    </source>
</evidence>
<evidence type="ECO:0000256" key="8">
    <source>
        <dbReference type="ARBA" id="ARBA00023170"/>
    </source>
</evidence>
<evidence type="ECO:0000256" key="4">
    <source>
        <dbReference type="ARBA" id="ARBA00022692"/>
    </source>
</evidence>
<gene>
    <name evidence="12" type="primary">LOC112552608</name>
</gene>
<keyword evidence="7 10" id="KW-0472">Membrane</keyword>
<evidence type="ECO:0000313" key="11">
    <source>
        <dbReference type="Proteomes" id="UP000504615"/>
    </source>
</evidence>
<dbReference type="InterPro" id="IPR004117">
    <property type="entry name" value="7tm6_olfct_rcpt"/>
</dbReference>
<dbReference type="GO" id="GO:0005549">
    <property type="term" value="F:odorant binding"/>
    <property type="evidence" value="ECO:0007669"/>
    <property type="project" value="InterPro"/>
</dbReference>
<keyword evidence="6 10" id="KW-1133">Transmembrane helix</keyword>
<sequence length="403" mass="46646">MRHNTCTEMTCAADSYYSINRILLLIVGLWPYQKPAFRHFLITFITILLISSVVFQLTTFITTEYSMDLLLKVLAYTIPWMSYLLKYNILCVNKKKMRSLMERVRCDWNELNNALELEIIKKYSTLGRLITLGTTLFVYISTFGFIVIQLLSNFILNIAVATNESHPRQLPAPFECFVDEQKYFTLLLLFIFILALCGLTTMVATETLFMSYTQHACGLFEVANCRIEQALHRGMARNVSSVAEQNSIMCQGIISMIDMHKKAIEFIELSNANFKLAYLFTLPMATLTLSINLYRLSRLLMTKEYHEIITTGTFVLGQFWYLFFCNYVGQEVIDHSGNIFHKTYNVQWYMVPLKVQKLLLFVMQRSMRHCTIMIGGLFIPSLEGFATLTSMSLSYFMVIYSVQ</sequence>
<evidence type="ECO:0000256" key="3">
    <source>
        <dbReference type="ARBA" id="ARBA00022606"/>
    </source>
</evidence>
<reference evidence="12" key="1">
    <citation type="submission" date="2025-08" db="UniProtKB">
        <authorList>
            <consortium name="RefSeq"/>
        </authorList>
    </citation>
    <scope>IDENTIFICATION</scope>
</reference>
<keyword evidence="11" id="KW-1185">Reference proteome</keyword>
<dbReference type="AlphaFoldDB" id="A0A8N1S7N0"/>
<evidence type="ECO:0000256" key="5">
    <source>
        <dbReference type="ARBA" id="ARBA00022725"/>
    </source>
</evidence>
<keyword evidence="2" id="KW-1003">Cell membrane</keyword>
<keyword evidence="5 10" id="KW-0552">Olfaction</keyword>
<evidence type="ECO:0000256" key="2">
    <source>
        <dbReference type="ARBA" id="ARBA00022475"/>
    </source>
</evidence>
<accession>A0A8N1S7N0</accession>
<dbReference type="PANTHER" id="PTHR21137">
    <property type="entry name" value="ODORANT RECEPTOR"/>
    <property type="match status" value="1"/>
</dbReference>
<name>A0A8N1S7N0_9HYME</name>
<evidence type="ECO:0000256" key="10">
    <source>
        <dbReference type="RuleBase" id="RU351113"/>
    </source>
</evidence>
<dbReference type="Proteomes" id="UP000504615">
    <property type="component" value="Unplaced"/>
</dbReference>
<evidence type="ECO:0000256" key="1">
    <source>
        <dbReference type="ARBA" id="ARBA00004651"/>
    </source>
</evidence>
<dbReference type="GeneID" id="112552608"/>
<evidence type="ECO:0000256" key="7">
    <source>
        <dbReference type="ARBA" id="ARBA00023136"/>
    </source>
</evidence>
<feature type="transmembrane region" description="Helical" evidence="10">
    <location>
        <begin position="372"/>
        <end position="400"/>
    </location>
</feature>
<feature type="transmembrane region" description="Helical" evidence="10">
    <location>
        <begin position="183"/>
        <end position="204"/>
    </location>
</feature>
<feature type="transmembrane region" description="Helical" evidence="10">
    <location>
        <begin position="73"/>
        <end position="93"/>
    </location>
</feature>
<dbReference type="GO" id="GO:0007165">
    <property type="term" value="P:signal transduction"/>
    <property type="evidence" value="ECO:0007669"/>
    <property type="project" value="UniProtKB-KW"/>
</dbReference>
<evidence type="ECO:0000256" key="9">
    <source>
        <dbReference type="ARBA" id="ARBA00023224"/>
    </source>
</evidence>